<gene>
    <name evidence="3" type="ORF">SAMN04489860_0323</name>
</gene>
<feature type="region of interest" description="Disordered" evidence="1">
    <location>
        <begin position="122"/>
        <end position="170"/>
    </location>
</feature>
<evidence type="ECO:0000256" key="2">
    <source>
        <dbReference type="SAM" id="Phobius"/>
    </source>
</evidence>
<keyword evidence="2" id="KW-0812">Transmembrane</keyword>
<feature type="compositionally biased region" description="Polar residues" evidence="1">
    <location>
        <begin position="8"/>
        <end position="19"/>
    </location>
</feature>
<dbReference type="Proteomes" id="UP000185663">
    <property type="component" value="Chromosome I"/>
</dbReference>
<dbReference type="EMBL" id="LT629776">
    <property type="protein sequence ID" value="SDR89668.1"/>
    <property type="molecule type" value="Genomic_DNA"/>
</dbReference>
<name>A0A1H1MSI6_9CELL</name>
<protein>
    <submittedName>
        <fullName evidence="3">Uncharacterized protein</fullName>
    </submittedName>
</protein>
<keyword evidence="2" id="KW-0472">Membrane</keyword>
<evidence type="ECO:0000313" key="3">
    <source>
        <dbReference type="EMBL" id="SDR89668.1"/>
    </source>
</evidence>
<keyword evidence="2" id="KW-1133">Transmembrane helix</keyword>
<evidence type="ECO:0000256" key="1">
    <source>
        <dbReference type="SAM" id="MobiDB-lite"/>
    </source>
</evidence>
<feature type="compositionally biased region" description="Basic and acidic residues" evidence="1">
    <location>
        <begin position="140"/>
        <end position="156"/>
    </location>
</feature>
<reference evidence="3 4" key="1">
    <citation type="submission" date="2016-10" db="EMBL/GenBank/DDBJ databases">
        <authorList>
            <person name="de Groot N.N."/>
        </authorList>
    </citation>
    <scope>NUCLEOTIDE SEQUENCE [LARGE SCALE GENOMIC DNA]</scope>
    <source>
        <strain evidence="3 4">DSM 22126</strain>
    </source>
</reference>
<feature type="transmembrane region" description="Helical" evidence="2">
    <location>
        <begin position="47"/>
        <end position="70"/>
    </location>
</feature>
<organism evidence="3 4">
    <name type="scientific">Paraoerskovia marina</name>
    <dbReference type="NCBI Taxonomy" id="545619"/>
    <lineage>
        <taxon>Bacteria</taxon>
        <taxon>Bacillati</taxon>
        <taxon>Actinomycetota</taxon>
        <taxon>Actinomycetes</taxon>
        <taxon>Micrococcales</taxon>
        <taxon>Cellulomonadaceae</taxon>
        <taxon>Paraoerskovia</taxon>
    </lineage>
</organism>
<accession>A0A1H1MSI6</accession>
<sequence length="206" mass="21768">MTQEDEFTSQPSRQESVGVTTLLPPVDDQPQPGYAPASAERGHGIQVVVLAAATVLALVATVGVGVLWAANRSLAAEVEAAVAQTAEAQNQADAMESVLIEVPDPEALAALIDRLDVLEDRVGEPPADAGSESLQTRFQDVSRDVQRLEESAREEPTTPPQTVSSSDVESLRSEVSSLRSALGGMQQDVSTLCWALPYQDTVNASC</sequence>
<evidence type="ECO:0000313" key="4">
    <source>
        <dbReference type="Proteomes" id="UP000185663"/>
    </source>
</evidence>
<dbReference type="STRING" id="545619.SAMN04489860_0323"/>
<keyword evidence="4" id="KW-1185">Reference proteome</keyword>
<proteinExistence type="predicted"/>
<feature type="region of interest" description="Disordered" evidence="1">
    <location>
        <begin position="1"/>
        <end position="38"/>
    </location>
</feature>
<dbReference type="RefSeq" id="WP_083371335.1">
    <property type="nucleotide sequence ID" value="NZ_LT629776.1"/>
</dbReference>
<dbReference type="AlphaFoldDB" id="A0A1H1MSI6"/>